<dbReference type="Pfam" id="PF02517">
    <property type="entry name" value="Rce1-like"/>
    <property type="match status" value="1"/>
</dbReference>
<feature type="transmembrane region" description="Helical" evidence="1">
    <location>
        <begin position="40"/>
        <end position="60"/>
    </location>
</feature>
<proteinExistence type="predicted"/>
<comment type="caution">
    <text evidence="3">The sequence shown here is derived from an EMBL/GenBank/DDBJ whole genome shotgun (WGS) entry which is preliminary data.</text>
</comment>
<feature type="transmembrane region" description="Helical" evidence="1">
    <location>
        <begin position="120"/>
        <end position="137"/>
    </location>
</feature>
<dbReference type="GO" id="GO:0004175">
    <property type="term" value="F:endopeptidase activity"/>
    <property type="evidence" value="ECO:0007669"/>
    <property type="project" value="UniProtKB-ARBA"/>
</dbReference>
<feature type="transmembrane region" description="Helical" evidence="1">
    <location>
        <begin position="72"/>
        <end position="90"/>
    </location>
</feature>
<dbReference type="Proteomes" id="UP000031671">
    <property type="component" value="Unassembled WGS sequence"/>
</dbReference>
<dbReference type="GO" id="GO:0080120">
    <property type="term" value="P:CAAX-box protein maturation"/>
    <property type="evidence" value="ECO:0007669"/>
    <property type="project" value="UniProtKB-ARBA"/>
</dbReference>
<evidence type="ECO:0000313" key="4">
    <source>
        <dbReference type="Proteomes" id="UP000031671"/>
    </source>
</evidence>
<evidence type="ECO:0000259" key="2">
    <source>
        <dbReference type="Pfam" id="PF02517"/>
    </source>
</evidence>
<evidence type="ECO:0000256" key="1">
    <source>
        <dbReference type="SAM" id="Phobius"/>
    </source>
</evidence>
<evidence type="ECO:0000313" key="3">
    <source>
        <dbReference type="EMBL" id="GAM57542.1"/>
    </source>
</evidence>
<feature type="transmembrane region" description="Helical" evidence="1">
    <location>
        <begin position="144"/>
        <end position="162"/>
    </location>
</feature>
<feature type="transmembrane region" description="Helical" evidence="1">
    <location>
        <begin position="251"/>
        <end position="271"/>
    </location>
</feature>
<keyword evidence="1" id="KW-0812">Transmembrane</keyword>
<name>A0A0B8NZ01_9VIBR</name>
<dbReference type="RefSeq" id="WP_261836595.1">
    <property type="nucleotide sequence ID" value="NZ_AP024882.1"/>
</dbReference>
<keyword evidence="4" id="KW-1185">Reference proteome</keyword>
<accession>A0A0B8NZ01</accession>
<keyword evidence="1" id="KW-0472">Membrane</keyword>
<dbReference type="InterPro" id="IPR003675">
    <property type="entry name" value="Rce1/LyrA-like_dom"/>
</dbReference>
<reference evidence="3 4" key="1">
    <citation type="submission" date="2015-01" db="EMBL/GenBank/DDBJ databases">
        <title>Vibrio sp. C1 JCM 19231 whole genome shotgun sequence.</title>
        <authorList>
            <person name="Sawabe T."/>
            <person name="Meirelles P."/>
            <person name="Feng G."/>
            <person name="Sayaka M."/>
            <person name="Hattori M."/>
            <person name="Ohkuma M."/>
        </authorList>
    </citation>
    <scope>NUCLEOTIDE SEQUENCE [LARGE SCALE GENOMIC DNA]</scope>
    <source>
        <strain evidence="4">JCM 19231</strain>
    </source>
</reference>
<feature type="transmembrane region" description="Helical" evidence="1">
    <location>
        <begin position="206"/>
        <end position="239"/>
    </location>
</feature>
<feature type="domain" description="CAAX prenyl protease 2/Lysostaphin resistance protein A-like" evidence="2">
    <location>
        <begin position="173"/>
        <end position="263"/>
    </location>
</feature>
<reference evidence="3 4" key="2">
    <citation type="submission" date="2015-01" db="EMBL/GenBank/DDBJ databases">
        <authorList>
            <consortium name="NBRP consortium"/>
            <person name="Sawabe T."/>
            <person name="Meirelles P."/>
            <person name="Feng G."/>
            <person name="Sayaka M."/>
            <person name="Hattori M."/>
            <person name="Ohkuma M."/>
        </authorList>
    </citation>
    <scope>NUCLEOTIDE SEQUENCE [LARGE SCALE GENOMIC DNA]</scope>
    <source>
        <strain evidence="4">JCM 19231</strain>
    </source>
</reference>
<feature type="transmembrane region" description="Helical" evidence="1">
    <location>
        <begin position="174"/>
        <end position="194"/>
    </location>
</feature>
<keyword evidence="1" id="KW-1133">Transmembrane helix</keyword>
<dbReference type="EMBL" id="BBRZ01000057">
    <property type="protein sequence ID" value="GAM57542.1"/>
    <property type="molecule type" value="Genomic_DNA"/>
</dbReference>
<gene>
    <name evidence="3" type="ORF">JCM19231_2661</name>
</gene>
<dbReference type="AlphaFoldDB" id="A0A0B8NZ01"/>
<sequence length="275" mass="30900">MTLDSSMWIWLPLCLAIIFAFCHQTKLSIAFIAVSLIGGFIESKINTIGLITLGTGLTVAYRIPTLQGRWKLLGYLFVVVWSATLFLHLIPGFSNAKVLDAVTAGERSIPFTMHLNLDKPFVFFGLLFAYPSLLGSKEVFNKKAILYSAVPLFSLLLIAWWIGPLSPELSLPSWWWLFLLNNFLLTCVAEEAFFRGFLQQVLCKKYGWHLGVAIASLLFGLAHMGGGLLLVVFASLAGLGYGLIFHFSSRLWVAVLFHFLFNFTHLLFFTYPMMK</sequence>
<protein>
    <submittedName>
        <fullName evidence="3">Putative membrane protein</fullName>
    </submittedName>
</protein>
<organism evidence="3 4">
    <name type="scientific">Vibrio ishigakensis</name>
    <dbReference type="NCBI Taxonomy" id="1481914"/>
    <lineage>
        <taxon>Bacteria</taxon>
        <taxon>Pseudomonadati</taxon>
        <taxon>Pseudomonadota</taxon>
        <taxon>Gammaproteobacteria</taxon>
        <taxon>Vibrionales</taxon>
        <taxon>Vibrionaceae</taxon>
        <taxon>Vibrio</taxon>
    </lineage>
</organism>